<dbReference type="AlphaFoldDB" id="A0AAE0SU29"/>
<dbReference type="InterPro" id="IPR013083">
    <property type="entry name" value="Znf_RING/FYVE/PHD"/>
</dbReference>
<evidence type="ECO:0000256" key="2">
    <source>
        <dbReference type="ARBA" id="ARBA00022833"/>
    </source>
</evidence>
<dbReference type="GO" id="GO:0008270">
    <property type="term" value="F:zinc ion binding"/>
    <property type="evidence" value="ECO:0007669"/>
    <property type="project" value="UniProtKB-KW"/>
</dbReference>
<dbReference type="SUPFAM" id="SSF57845">
    <property type="entry name" value="B-box zinc-binding domain"/>
    <property type="match status" value="1"/>
</dbReference>
<dbReference type="EMBL" id="JAEAOA010002354">
    <property type="protein sequence ID" value="KAK3597948.1"/>
    <property type="molecule type" value="Genomic_DNA"/>
</dbReference>
<dbReference type="PANTHER" id="PTHR25462">
    <property type="entry name" value="BONUS, ISOFORM C-RELATED"/>
    <property type="match status" value="1"/>
</dbReference>
<organism evidence="5 6">
    <name type="scientific">Potamilus streckersoni</name>
    <dbReference type="NCBI Taxonomy" id="2493646"/>
    <lineage>
        <taxon>Eukaryota</taxon>
        <taxon>Metazoa</taxon>
        <taxon>Spiralia</taxon>
        <taxon>Lophotrochozoa</taxon>
        <taxon>Mollusca</taxon>
        <taxon>Bivalvia</taxon>
        <taxon>Autobranchia</taxon>
        <taxon>Heteroconchia</taxon>
        <taxon>Palaeoheterodonta</taxon>
        <taxon>Unionida</taxon>
        <taxon>Unionoidea</taxon>
        <taxon>Unionidae</taxon>
        <taxon>Ambleminae</taxon>
        <taxon>Lampsilini</taxon>
        <taxon>Potamilus</taxon>
    </lineage>
</organism>
<dbReference type="SMART" id="SM00184">
    <property type="entry name" value="RING"/>
    <property type="match status" value="1"/>
</dbReference>
<accession>A0AAE0SU29</accession>
<evidence type="ECO:0000313" key="5">
    <source>
        <dbReference type="EMBL" id="KAK3597948.1"/>
    </source>
</evidence>
<keyword evidence="1 3" id="KW-0863">Zinc-finger</keyword>
<evidence type="ECO:0000259" key="4">
    <source>
        <dbReference type="PROSITE" id="PS50089"/>
    </source>
</evidence>
<keyword evidence="1 3" id="KW-0479">Metal-binding</keyword>
<dbReference type="Gene3D" id="3.30.40.10">
    <property type="entry name" value="Zinc/RING finger domain, C3HC4 (zinc finger)"/>
    <property type="match status" value="1"/>
</dbReference>
<reference evidence="5" key="1">
    <citation type="journal article" date="2021" name="Genome Biol. Evol.">
        <title>A High-Quality Reference Genome for a Parasitic Bivalve with Doubly Uniparental Inheritance (Bivalvia: Unionida).</title>
        <authorList>
            <person name="Smith C.H."/>
        </authorList>
    </citation>
    <scope>NUCLEOTIDE SEQUENCE</scope>
    <source>
        <strain evidence="5">CHS0354</strain>
    </source>
</reference>
<feature type="domain" description="RING-type" evidence="4">
    <location>
        <begin position="16"/>
        <end position="59"/>
    </location>
</feature>
<keyword evidence="2" id="KW-0862">Zinc</keyword>
<dbReference type="PROSITE" id="PS50089">
    <property type="entry name" value="ZF_RING_2"/>
    <property type="match status" value="1"/>
</dbReference>
<gene>
    <name evidence="5" type="ORF">CHS0354_042295</name>
</gene>
<sequence>MEETKEICIDPSLLSCPICNRRFNEKKHIPRVLPCLHVTCEKCLHVNLRGKSIDCPSCRMYHKLPSADVRGYPMDNNRRSMREFFRIKMKSHRLRCKNCSDGEKPIHLCKVCVELLYSKCSDIHLHKRNQATNQHRVVHLRELRAIGFDIFKRNVSHPTTKKYDLTFFCNNADCHEPICDACAVSKHRVDEGHVHCSIEEAYKEKKILFINSIKTFSEQIKDICEIEKDLQDKIDNAKALMEGTCREIDTYFDNLISHLNEKREKLKRQTKNTIGLLNEMRMKRDERSTFVNFVDHMLDNGGETDLLLVSKLLTERTDQLKKQNFWQKSADKLGIYFKQYVTEEELRNFINNISGIKSISVSSENSTITLSNCPIGIKSCVATIVLRDHYGTPQMNCRDDMSP</sequence>
<evidence type="ECO:0000313" key="6">
    <source>
        <dbReference type="Proteomes" id="UP001195483"/>
    </source>
</evidence>
<dbReference type="PANTHER" id="PTHR25462:SF296">
    <property type="entry name" value="MEIOTIC P26, ISOFORM F"/>
    <property type="match status" value="1"/>
</dbReference>
<dbReference type="InterPro" id="IPR047153">
    <property type="entry name" value="TRIM45/56/19-like"/>
</dbReference>
<name>A0AAE0SU29_9BIVA</name>
<reference evidence="5" key="2">
    <citation type="journal article" date="2021" name="Genome Biol. Evol.">
        <title>Developing a high-quality reference genome for a parasitic bivalve with doubly uniparental inheritance (Bivalvia: Unionida).</title>
        <authorList>
            <person name="Smith C.H."/>
        </authorList>
    </citation>
    <scope>NUCLEOTIDE SEQUENCE</scope>
    <source>
        <strain evidence="5">CHS0354</strain>
        <tissue evidence="5">Mantle</tissue>
    </source>
</reference>
<dbReference type="SUPFAM" id="SSF57850">
    <property type="entry name" value="RING/U-box"/>
    <property type="match status" value="1"/>
</dbReference>
<protein>
    <recommendedName>
        <fullName evidence="4">RING-type domain-containing protein</fullName>
    </recommendedName>
</protein>
<dbReference type="InterPro" id="IPR001841">
    <property type="entry name" value="Znf_RING"/>
</dbReference>
<comment type="caution">
    <text evidence="5">The sequence shown here is derived from an EMBL/GenBank/DDBJ whole genome shotgun (WGS) entry which is preliminary data.</text>
</comment>
<proteinExistence type="predicted"/>
<dbReference type="Proteomes" id="UP001195483">
    <property type="component" value="Unassembled WGS sequence"/>
</dbReference>
<reference evidence="5" key="3">
    <citation type="submission" date="2023-05" db="EMBL/GenBank/DDBJ databases">
        <authorList>
            <person name="Smith C.H."/>
        </authorList>
    </citation>
    <scope>NUCLEOTIDE SEQUENCE</scope>
    <source>
        <strain evidence="5">CHS0354</strain>
        <tissue evidence="5">Mantle</tissue>
    </source>
</reference>
<dbReference type="Pfam" id="PF13639">
    <property type="entry name" value="zf-RING_2"/>
    <property type="match status" value="1"/>
</dbReference>
<keyword evidence="6" id="KW-1185">Reference proteome</keyword>
<evidence type="ECO:0000256" key="3">
    <source>
        <dbReference type="PROSITE-ProRule" id="PRU00175"/>
    </source>
</evidence>
<evidence type="ECO:0000256" key="1">
    <source>
        <dbReference type="ARBA" id="ARBA00022771"/>
    </source>
</evidence>
<dbReference type="GO" id="GO:0061630">
    <property type="term" value="F:ubiquitin protein ligase activity"/>
    <property type="evidence" value="ECO:0007669"/>
    <property type="project" value="TreeGrafter"/>
</dbReference>